<dbReference type="STRING" id="571913.VV02_05265"/>
<dbReference type="Gene3D" id="3.10.129.10">
    <property type="entry name" value="Hotdog Thioesterase"/>
    <property type="match status" value="1"/>
</dbReference>
<dbReference type="AlphaFoldDB" id="A0A0K1JFQ2"/>
<name>A0A0K1JFQ2_9MICO</name>
<dbReference type="RefSeq" id="WP_052590300.1">
    <property type="nucleotide sequence ID" value="NZ_CP011112.1"/>
</dbReference>
<dbReference type="CDD" id="cd00586">
    <property type="entry name" value="4HBT"/>
    <property type="match status" value="1"/>
</dbReference>
<dbReference type="PATRIC" id="fig|571913.6.peg.1073"/>
<dbReference type="Pfam" id="PF13279">
    <property type="entry name" value="4HBT_2"/>
    <property type="match status" value="1"/>
</dbReference>
<keyword evidence="2" id="KW-1185">Reference proteome</keyword>
<evidence type="ECO:0000313" key="1">
    <source>
        <dbReference type="EMBL" id="AKU15413.1"/>
    </source>
</evidence>
<sequence>MSEPFSVRVVVRGYETDTQGHLNQAVYLQYAEHARWMMLEAGGIRQRDLVARRVGPVALETTIRYRRELVAGDEVDVSCAFVWGEGKTFRMDQRVVKADGTVAAEIAGIGGVLDLEARKLVASPADAFRELATDPAIFSL</sequence>
<dbReference type="KEGG" id="lmoi:VV02_05265"/>
<evidence type="ECO:0000313" key="2">
    <source>
        <dbReference type="Proteomes" id="UP000066480"/>
    </source>
</evidence>
<reference evidence="1 2" key="1">
    <citation type="submission" date="2015-03" db="EMBL/GenBank/DDBJ databases">
        <title>Luteipulveratus halotolerans sp. nov., a novel actinobacterium (Dermacoccaceae) from Sarawak, Malaysia.</title>
        <authorList>
            <person name="Juboi H."/>
            <person name="Basik A."/>
            <person name="Shamsul S.S."/>
            <person name="Arnold P."/>
            <person name="Schmitt E.K."/>
            <person name="Sanglier J.-J."/>
            <person name="Yeo T."/>
        </authorList>
    </citation>
    <scope>NUCLEOTIDE SEQUENCE [LARGE SCALE GENOMIC DNA]</scope>
    <source>
        <strain evidence="1 2">MN07-A0370</strain>
    </source>
</reference>
<accession>A0A0K1JFQ2</accession>
<dbReference type="GO" id="GO:0047617">
    <property type="term" value="F:fatty acyl-CoA hydrolase activity"/>
    <property type="evidence" value="ECO:0007669"/>
    <property type="project" value="TreeGrafter"/>
</dbReference>
<dbReference type="PANTHER" id="PTHR31793">
    <property type="entry name" value="4-HYDROXYBENZOYL-COA THIOESTERASE FAMILY MEMBER"/>
    <property type="match status" value="1"/>
</dbReference>
<protein>
    <submittedName>
        <fullName evidence="1">Thioesterase</fullName>
    </submittedName>
</protein>
<dbReference type="EMBL" id="CP011112">
    <property type="protein sequence ID" value="AKU15413.1"/>
    <property type="molecule type" value="Genomic_DNA"/>
</dbReference>
<dbReference type="InterPro" id="IPR029069">
    <property type="entry name" value="HotDog_dom_sf"/>
</dbReference>
<proteinExistence type="predicted"/>
<dbReference type="SUPFAM" id="SSF54637">
    <property type="entry name" value="Thioesterase/thiol ester dehydrase-isomerase"/>
    <property type="match status" value="1"/>
</dbReference>
<dbReference type="OrthoDB" id="3683044at2"/>
<dbReference type="PANTHER" id="PTHR31793:SF24">
    <property type="entry name" value="LONG-CHAIN ACYL-COA THIOESTERASE FADM"/>
    <property type="match status" value="1"/>
</dbReference>
<gene>
    <name evidence="1" type="ORF">VV02_05265</name>
</gene>
<organism evidence="1 2">
    <name type="scientific">Luteipulveratus mongoliensis</name>
    <dbReference type="NCBI Taxonomy" id="571913"/>
    <lineage>
        <taxon>Bacteria</taxon>
        <taxon>Bacillati</taxon>
        <taxon>Actinomycetota</taxon>
        <taxon>Actinomycetes</taxon>
        <taxon>Micrococcales</taxon>
        <taxon>Dermacoccaceae</taxon>
        <taxon>Luteipulveratus</taxon>
    </lineage>
</organism>
<dbReference type="Proteomes" id="UP000066480">
    <property type="component" value="Chromosome"/>
</dbReference>
<dbReference type="InterPro" id="IPR050563">
    <property type="entry name" value="4-hydroxybenzoyl-CoA_TE"/>
</dbReference>